<proteinExistence type="predicted"/>
<name>A0A2H0KFW7_9BACT</name>
<organism evidence="2 3">
    <name type="scientific">Candidatus Shapirobacteria bacterium CG11_big_fil_rev_8_21_14_0_20_40_12</name>
    <dbReference type="NCBI Taxonomy" id="1974889"/>
    <lineage>
        <taxon>Bacteria</taxon>
        <taxon>Candidatus Shapironibacteriota</taxon>
    </lineage>
</organism>
<accession>A0A2H0KFW7</accession>
<evidence type="ECO:0000313" key="2">
    <source>
        <dbReference type="EMBL" id="PIQ70139.1"/>
    </source>
</evidence>
<keyword evidence="1" id="KW-0472">Membrane</keyword>
<protein>
    <recommendedName>
        <fullName evidence="4">Prepilin-type N-terminal cleavage/methylation domain-containing protein</fullName>
    </recommendedName>
</protein>
<dbReference type="AlphaFoldDB" id="A0A2H0KFW7"/>
<gene>
    <name evidence="2" type="ORF">COV89_02085</name>
</gene>
<dbReference type="Proteomes" id="UP000231371">
    <property type="component" value="Unassembled WGS sequence"/>
</dbReference>
<reference evidence="2 3" key="1">
    <citation type="submission" date="2017-09" db="EMBL/GenBank/DDBJ databases">
        <title>Depth-based differentiation of microbial function through sediment-hosted aquifers and enrichment of novel symbionts in the deep terrestrial subsurface.</title>
        <authorList>
            <person name="Probst A.J."/>
            <person name="Ladd B."/>
            <person name="Jarett J.K."/>
            <person name="Geller-Mcgrath D.E."/>
            <person name="Sieber C.M."/>
            <person name="Emerson J.B."/>
            <person name="Anantharaman K."/>
            <person name="Thomas B.C."/>
            <person name="Malmstrom R."/>
            <person name="Stieglmeier M."/>
            <person name="Klingl A."/>
            <person name="Woyke T."/>
            <person name="Ryan C.M."/>
            <person name="Banfield J.F."/>
        </authorList>
    </citation>
    <scope>NUCLEOTIDE SEQUENCE [LARGE SCALE GENOMIC DNA]</scope>
    <source>
        <strain evidence="2">CG11_big_fil_rev_8_21_14_0_20_40_12</strain>
    </source>
</reference>
<evidence type="ECO:0000313" key="3">
    <source>
        <dbReference type="Proteomes" id="UP000231371"/>
    </source>
</evidence>
<comment type="caution">
    <text evidence="2">The sequence shown here is derived from an EMBL/GenBank/DDBJ whole genome shotgun (WGS) entry which is preliminary data.</text>
</comment>
<dbReference type="InterPro" id="IPR045584">
    <property type="entry name" value="Pilin-like"/>
</dbReference>
<sequence>MKKDGFTVLEMVVVLGIVTIISSVVLANYPAFNERLGVRRATEDVASSIRQVQAYGLGVKE</sequence>
<dbReference type="EMBL" id="PCVI01000033">
    <property type="protein sequence ID" value="PIQ70139.1"/>
    <property type="molecule type" value="Genomic_DNA"/>
</dbReference>
<keyword evidence="1" id="KW-1133">Transmembrane helix</keyword>
<keyword evidence="1" id="KW-0812">Transmembrane</keyword>
<dbReference type="Pfam" id="PF07963">
    <property type="entry name" value="N_methyl"/>
    <property type="match status" value="1"/>
</dbReference>
<dbReference type="InterPro" id="IPR012902">
    <property type="entry name" value="N_methyl_site"/>
</dbReference>
<feature type="transmembrane region" description="Helical" evidence="1">
    <location>
        <begin position="12"/>
        <end position="32"/>
    </location>
</feature>
<dbReference type="SUPFAM" id="SSF54523">
    <property type="entry name" value="Pili subunits"/>
    <property type="match status" value="1"/>
</dbReference>
<feature type="non-terminal residue" evidence="2">
    <location>
        <position position="61"/>
    </location>
</feature>
<evidence type="ECO:0008006" key="4">
    <source>
        <dbReference type="Google" id="ProtNLM"/>
    </source>
</evidence>
<evidence type="ECO:0000256" key="1">
    <source>
        <dbReference type="SAM" id="Phobius"/>
    </source>
</evidence>
<dbReference type="NCBIfam" id="TIGR02532">
    <property type="entry name" value="IV_pilin_GFxxxE"/>
    <property type="match status" value="1"/>
</dbReference>